<dbReference type="Proteomes" id="UP000041254">
    <property type="component" value="Unassembled WGS sequence"/>
</dbReference>
<keyword evidence="6" id="KW-0333">Golgi apparatus</keyword>
<comment type="subcellular location">
    <subcellularLocation>
        <location evidence="1">Golgi apparatus membrane</location>
        <topology evidence="1">Single-pass type IV membrane protein</topology>
    </subcellularLocation>
</comment>
<protein>
    <recommendedName>
        <fullName evidence="13">Vesicle transport v-SNARE N-terminal domain-containing protein</fullName>
    </recommendedName>
</protein>
<dbReference type="GO" id="GO:0000149">
    <property type="term" value="F:SNARE binding"/>
    <property type="evidence" value="ECO:0007669"/>
    <property type="project" value="TreeGrafter"/>
</dbReference>
<keyword evidence="4 8" id="KW-0653">Protein transport</keyword>
<dbReference type="GO" id="GO:0015031">
    <property type="term" value="P:protein transport"/>
    <property type="evidence" value="ECO:0007669"/>
    <property type="project" value="UniProtKB-KW"/>
</dbReference>
<evidence type="ECO:0000256" key="6">
    <source>
        <dbReference type="ARBA" id="ARBA00023034"/>
    </source>
</evidence>
<dbReference type="Pfam" id="PF12352">
    <property type="entry name" value="V-SNARE_C"/>
    <property type="match status" value="1"/>
</dbReference>
<gene>
    <name evidence="11" type="ORF">Vbra_748</name>
</gene>
<dbReference type="PhylomeDB" id="A0A0G4FQ86"/>
<evidence type="ECO:0000256" key="9">
    <source>
        <dbReference type="SAM" id="MobiDB-lite"/>
    </source>
</evidence>
<keyword evidence="12" id="KW-1185">Reference proteome</keyword>
<dbReference type="OrthoDB" id="158360at2759"/>
<evidence type="ECO:0000256" key="1">
    <source>
        <dbReference type="ARBA" id="ARBA00004409"/>
    </source>
</evidence>
<evidence type="ECO:0000256" key="8">
    <source>
        <dbReference type="PIRNR" id="PIRNR028865"/>
    </source>
</evidence>
<proteinExistence type="predicted"/>
<dbReference type="InterPro" id="IPR027027">
    <property type="entry name" value="GOSR2/Membrin/Bos1"/>
</dbReference>
<evidence type="ECO:0000256" key="10">
    <source>
        <dbReference type="SAM" id="Phobius"/>
    </source>
</evidence>
<evidence type="ECO:0000256" key="4">
    <source>
        <dbReference type="ARBA" id="ARBA00022927"/>
    </source>
</evidence>
<name>A0A0G4FQ86_VITBC</name>
<dbReference type="GO" id="GO:0006906">
    <property type="term" value="P:vesicle fusion"/>
    <property type="evidence" value="ECO:0007669"/>
    <property type="project" value="TreeGrafter"/>
</dbReference>
<evidence type="ECO:0000313" key="12">
    <source>
        <dbReference type="Proteomes" id="UP000041254"/>
    </source>
</evidence>
<evidence type="ECO:0008006" key="13">
    <source>
        <dbReference type="Google" id="ProtNLM"/>
    </source>
</evidence>
<dbReference type="OMA" id="LKYDSRH"/>
<feature type="compositionally biased region" description="Low complexity" evidence="9">
    <location>
        <begin position="1"/>
        <end position="15"/>
    </location>
</feature>
<dbReference type="GO" id="GO:0031201">
    <property type="term" value="C:SNARE complex"/>
    <property type="evidence" value="ECO:0007669"/>
    <property type="project" value="TreeGrafter"/>
</dbReference>
<evidence type="ECO:0000256" key="5">
    <source>
        <dbReference type="ARBA" id="ARBA00022989"/>
    </source>
</evidence>
<dbReference type="AlphaFoldDB" id="A0A0G4FQ86"/>
<dbReference type="PANTHER" id="PTHR21230">
    <property type="entry name" value="VESICLE TRANSPORT V-SNARE PROTEIN VTI1-RELATED"/>
    <property type="match status" value="1"/>
</dbReference>
<dbReference type="InParanoid" id="A0A0G4FQ86"/>
<dbReference type="GO" id="GO:0012507">
    <property type="term" value="C:ER to Golgi transport vesicle membrane"/>
    <property type="evidence" value="ECO:0007669"/>
    <property type="project" value="TreeGrafter"/>
</dbReference>
<dbReference type="GO" id="GO:0005789">
    <property type="term" value="C:endoplasmic reticulum membrane"/>
    <property type="evidence" value="ECO:0007669"/>
    <property type="project" value="TreeGrafter"/>
</dbReference>
<dbReference type="GO" id="GO:0000139">
    <property type="term" value="C:Golgi membrane"/>
    <property type="evidence" value="ECO:0007669"/>
    <property type="project" value="UniProtKB-SubCell"/>
</dbReference>
<evidence type="ECO:0000256" key="7">
    <source>
        <dbReference type="ARBA" id="ARBA00023136"/>
    </source>
</evidence>
<dbReference type="STRING" id="1169540.A0A0G4FQ86"/>
<evidence type="ECO:0000256" key="3">
    <source>
        <dbReference type="ARBA" id="ARBA00022692"/>
    </source>
</evidence>
<dbReference type="GO" id="GO:0005484">
    <property type="term" value="F:SNAP receptor activity"/>
    <property type="evidence" value="ECO:0007669"/>
    <property type="project" value="InterPro"/>
</dbReference>
<accession>A0A0G4FQ86</accession>
<feature type="transmembrane region" description="Helical" evidence="10">
    <location>
        <begin position="199"/>
        <end position="216"/>
    </location>
</feature>
<evidence type="ECO:0000256" key="2">
    <source>
        <dbReference type="ARBA" id="ARBA00022448"/>
    </source>
</evidence>
<keyword evidence="2 8" id="KW-0813">Transport</keyword>
<dbReference type="PIRSF" id="PIRSF028865">
    <property type="entry name" value="Membrin-2"/>
    <property type="match status" value="1"/>
</dbReference>
<dbReference type="GO" id="GO:0031902">
    <property type="term" value="C:late endosome membrane"/>
    <property type="evidence" value="ECO:0007669"/>
    <property type="project" value="TreeGrafter"/>
</dbReference>
<evidence type="ECO:0000313" key="11">
    <source>
        <dbReference type="EMBL" id="CEM16445.1"/>
    </source>
</evidence>
<reference evidence="11 12" key="1">
    <citation type="submission" date="2014-11" db="EMBL/GenBank/DDBJ databases">
        <authorList>
            <person name="Zhu J."/>
            <person name="Qi W."/>
            <person name="Song R."/>
        </authorList>
    </citation>
    <scope>NUCLEOTIDE SEQUENCE [LARGE SCALE GENOMIC DNA]</scope>
</reference>
<organism evidence="11 12">
    <name type="scientific">Vitrella brassicaformis (strain CCMP3155)</name>
    <dbReference type="NCBI Taxonomy" id="1169540"/>
    <lineage>
        <taxon>Eukaryota</taxon>
        <taxon>Sar</taxon>
        <taxon>Alveolata</taxon>
        <taxon>Colpodellida</taxon>
        <taxon>Vitrellaceae</taxon>
        <taxon>Vitrella</taxon>
    </lineage>
</organism>
<dbReference type="EMBL" id="CDMY01000477">
    <property type="protein sequence ID" value="CEM16445.1"/>
    <property type="molecule type" value="Genomic_DNA"/>
</dbReference>
<dbReference type="PANTHER" id="PTHR21230:SF1">
    <property type="entry name" value="GOLGI SNAP RECEPTOR COMPLEX MEMBER 2"/>
    <property type="match status" value="1"/>
</dbReference>
<sequence>MASSASSSATSGTSGLSELYRKTTSTKQEVDRLLEAFETGQDRSIALQQRLGALTNEFSRLVQQLEEKIKYVDKAQKDVWQRRTTKLSDDAQHFRICLEKQLGHIYRSQIEEQQRRKLFEGKEQRERISGYLREREALKESHSLMDAITEQGRQIVDNIMGQNKNLKGVRRKMLDVTNTSGLVQSLLGVIDRRHAVDRWLVLAGMVVTLFIFYGAWKLFRG</sequence>
<keyword evidence="3 10" id="KW-0812">Transmembrane</keyword>
<keyword evidence="5 10" id="KW-1133">Transmembrane helix</keyword>
<feature type="region of interest" description="Disordered" evidence="9">
    <location>
        <begin position="1"/>
        <end position="20"/>
    </location>
</feature>
<dbReference type="VEuPathDB" id="CryptoDB:Vbra_748"/>
<keyword evidence="7 8" id="KW-0472">Membrane</keyword>